<evidence type="ECO:0000259" key="2">
    <source>
        <dbReference type="Pfam" id="PF25416"/>
    </source>
</evidence>
<proteinExistence type="predicted"/>
<dbReference type="InterPro" id="IPR013761">
    <property type="entry name" value="SAM/pointed_sf"/>
</dbReference>
<feature type="domain" description="SAM" evidence="1">
    <location>
        <begin position="114"/>
        <end position="173"/>
    </location>
</feature>
<dbReference type="PANTHER" id="PTHR11037">
    <property type="entry name" value="TRANSCRIPTION FACTOR CP2"/>
    <property type="match status" value="1"/>
</dbReference>
<dbReference type="InterPro" id="IPR041418">
    <property type="entry name" value="SAM_3"/>
</dbReference>
<dbReference type="GO" id="GO:0000978">
    <property type="term" value="F:RNA polymerase II cis-regulatory region sequence-specific DNA binding"/>
    <property type="evidence" value="ECO:0007669"/>
    <property type="project" value="TreeGrafter"/>
</dbReference>
<organism evidence="3 4">
    <name type="scientific">Polyplax serrata</name>
    <name type="common">Common mouse louse</name>
    <dbReference type="NCBI Taxonomy" id="468196"/>
    <lineage>
        <taxon>Eukaryota</taxon>
        <taxon>Metazoa</taxon>
        <taxon>Ecdysozoa</taxon>
        <taxon>Arthropoda</taxon>
        <taxon>Hexapoda</taxon>
        <taxon>Insecta</taxon>
        <taxon>Pterygota</taxon>
        <taxon>Neoptera</taxon>
        <taxon>Paraneoptera</taxon>
        <taxon>Psocodea</taxon>
        <taxon>Troctomorpha</taxon>
        <taxon>Phthiraptera</taxon>
        <taxon>Anoplura</taxon>
        <taxon>Polyplacidae</taxon>
        <taxon>Polyplax</taxon>
    </lineage>
</organism>
<accession>A0AAN8S497</accession>
<comment type="caution">
    <text evidence="3">The sequence shown here is derived from an EMBL/GenBank/DDBJ whole genome shotgun (WGS) entry which is preliminary data.</text>
</comment>
<dbReference type="InterPro" id="IPR040167">
    <property type="entry name" value="TF_CP2-like"/>
</dbReference>
<sequence>MFIPIEMIVNKSHEKLTQIITPHLNCQLIREEFPWKITKDKLARGNVNRTEAVSQILINNRNGESNLVGHSHLRPQVHSPGKTDSGIIIEAGTDKCRSPVPLSPDATISAQVVKLSPEFNCQQTSQWLRKNSFGNYVSTFSNFTGADILRLTRDDLIQICGLPDGIRLLYALHSKAIVRLTLYMCTPSSPVYHAVYLDQIGRTEMNRKLSGLLGIHQTQIQDVFLQGPNEIRVLLTDEVVGNIKDESMFIIEVLKDETRDQFALLLKPTGPTSS</sequence>
<evidence type="ECO:0008006" key="5">
    <source>
        <dbReference type="Google" id="ProtNLM"/>
    </source>
</evidence>
<evidence type="ECO:0000313" key="4">
    <source>
        <dbReference type="Proteomes" id="UP001372834"/>
    </source>
</evidence>
<dbReference type="Pfam" id="PF18016">
    <property type="entry name" value="SAM_3"/>
    <property type="match status" value="1"/>
</dbReference>
<dbReference type="InterPro" id="IPR057520">
    <property type="entry name" value="GRHL1/CP2_C"/>
</dbReference>
<dbReference type="AlphaFoldDB" id="A0AAN8S497"/>
<dbReference type="Proteomes" id="UP001372834">
    <property type="component" value="Unassembled WGS sequence"/>
</dbReference>
<dbReference type="Pfam" id="PF25416">
    <property type="entry name" value="GRHL1_C"/>
    <property type="match status" value="1"/>
</dbReference>
<name>A0AAN8S497_POLSC</name>
<dbReference type="CDD" id="cd09537">
    <property type="entry name" value="SAM_CP2-like"/>
    <property type="match status" value="1"/>
</dbReference>
<dbReference type="GO" id="GO:0001228">
    <property type="term" value="F:DNA-binding transcription activator activity, RNA polymerase II-specific"/>
    <property type="evidence" value="ECO:0007669"/>
    <property type="project" value="TreeGrafter"/>
</dbReference>
<dbReference type="EMBL" id="JAWJWE010000005">
    <property type="protein sequence ID" value="KAK6634542.1"/>
    <property type="molecule type" value="Genomic_DNA"/>
</dbReference>
<gene>
    <name evidence="3" type="ORF">RUM43_011943</name>
</gene>
<reference evidence="3 4" key="1">
    <citation type="submission" date="2023-10" db="EMBL/GenBank/DDBJ databases">
        <title>Genomes of two closely related lineages of the louse Polyplax serrata with different host specificities.</title>
        <authorList>
            <person name="Martinu J."/>
            <person name="Tarabai H."/>
            <person name="Stefka J."/>
            <person name="Hypsa V."/>
        </authorList>
    </citation>
    <scope>NUCLEOTIDE SEQUENCE [LARGE SCALE GENOMIC DNA]</scope>
    <source>
        <strain evidence="3">HR10_N</strain>
    </source>
</reference>
<dbReference type="SUPFAM" id="SSF47769">
    <property type="entry name" value="SAM/Pointed domain"/>
    <property type="match status" value="1"/>
</dbReference>
<dbReference type="GO" id="GO:0005634">
    <property type="term" value="C:nucleus"/>
    <property type="evidence" value="ECO:0007669"/>
    <property type="project" value="TreeGrafter"/>
</dbReference>
<evidence type="ECO:0000259" key="1">
    <source>
        <dbReference type="Pfam" id="PF18016"/>
    </source>
</evidence>
<protein>
    <recommendedName>
        <fullName evidence="5">SAM domain-containing protein</fullName>
    </recommendedName>
</protein>
<evidence type="ECO:0000313" key="3">
    <source>
        <dbReference type="EMBL" id="KAK6634542.1"/>
    </source>
</evidence>
<feature type="domain" description="GRHL1/CP2 C-terminal" evidence="2">
    <location>
        <begin position="179"/>
        <end position="266"/>
    </location>
</feature>
<dbReference type="Gene3D" id="1.10.150.50">
    <property type="entry name" value="Transcription Factor, Ets-1"/>
    <property type="match status" value="1"/>
</dbReference>
<dbReference type="PANTHER" id="PTHR11037:SF21">
    <property type="entry name" value="GEMINI, ISOFORM C"/>
    <property type="match status" value="1"/>
</dbReference>